<reference evidence="2" key="1">
    <citation type="journal article" date="2022" name="bioRxiv">
        <title>Sequencing and chromosome-scale assembly of the giantPleurodeles waltlgenome.</title>
        <authorList>
            <person name="Brown T."/>
            <person name="Elewa A."/>
            <person name="Iarovenko S."/>
            <person name="Subramanian E."/>
            <person name="Araus A.J."/>
            <person name="Petzold A."/>
            <person name="Susuki M."/>
            <person name="Suzuki K.-i.T."/>
            <person name="Hayashi T."/>
            <person name="Toyoda A."/>
            <person name="Oliveira C."/>
            <person name="Osipova E."/>
            <person name="Leigh N.D."/>
            <person name="Simon A."/>
            <person name="Yun M.H."/>
        </authorList>
    </citation>
    <scope>NUCLEOTIDE SEQUENCE</scope>
    <source>
        <strain evidence="2">20211129_DDA</strain>
        <tissue evidence="2">Liver</tissue>
    </source>
</reference>
<proteinExistence type="predicted"/>
<keyword evidence="3" id="KW-1185">Reference proteome</keyword>
<feature type="region of interest" description="Disordered" evidence="1">
    <location>
        <begin position="1"/>
        <end position="55"/>
    </location>
</feature>
<feature type="compositionally biased region" description="Basic and acidic residues" evidence="1">
    <location>
        <begin position="41"/>
        <end position="55"/>
    </location>
</feature>
<organism evidence="2 3">
    <name type="scientific">Pleurodeles waltl</name>
    <name type="common">Iberian ribbed newt</name>
    <dbReference type="NCBI Taxonomy" id="8319"/>
    <lineage>
        <taxon>Eukaryota</taxon>
        <taxon>Metazoa</taxon>
        <taxon>Chordata</taxon>
        <taxon>Craniata</taxon>
        <taxon>Vertebrata</taxon>
        <taxon>Euteleostomi</taxon>
        <taxon>Amphibia</taxon>
        <taxon>Batrachia</taxon>
        <taxon>Caudata</taxon>
        <taxon>Salamandroidea</taxon>
        <taxon>Salamandridae</taxon>
        <taxon>Pleurodelinae</taxon>
        <taxon>Pleurodeles</taxon>
    </lineage>
</organism>
<dbReference type="Proteomes" id="UP001066276">
    <property type="component" value="Chromosome 4_2"/>
</dbReference>
<evidence type="ECO:0000313" key="2">
    <source>
        <dbReference type="EMBL" id="KAJ1160145.1"/>
    </source>
</evidence>
<dbReference type="EMBL" id="JANPWB010000008">
    <property type="protein sequence ID" value="KAJ1160145.1"/>
    <property type="molecule type" value="Genomic_DNA"/>
</dbReference>
<evidence type="ECO:0000256" key="1">
    <source>
        <dbReference type="SAM" id="MobiDB-lite"/>
    </source>
</evidence>
<dbReference type="AlphaFoldDB" id="A0AAV7SA41"/>
<accession>A0AAV7SA41</accession>
<comment type="caution">
    <text evidence="2">The sequence shown here is derived from an EMBL/GenBank/DDBJ whole genome shotgun (WGS) entry which is preliminary data.</text>
</comment>
<evidence type="ECO:0000313" key="3">
    <source>
        <dbReference type="Proteomes" id="UP001066276"/>
    </source>
</evidence>
<name>A0AAV7SA41_PLEWA</name>
<sequence length="163" mass="17773">MSGVNKDRRVNSHGVSCVYSGPRGPDNWRRGGPTIYGSVTTHEDTRPNDPARSREAPVHQHVLTAFNHPAYSHNTATQPQAPRHDVVCERPLPGTHLPLPPTGHVLLKRPAPTASCSRPHAADTALQCAGTRLLAPPDRRNCTSPYASAPGVYRHALRERSIH</sequence>
<feature type="compositionally biased region" description="Basic and acidic residues" evidence="1">
    <location>
        <begin position="1"/>
        <end position="10"/>
    </location>
</feature>
<protein>
    <submittedName>
        <fullName evidence="2">Uncharacterized protein</fullName>
    </submittedName>
</protein>
<gene>
    <name evidence="2" type="ORF">NDU88_000647</name>
</gene>